<organism evidence="7 8">
    <name type="scientific">Thalassiosira oceanica</name>
    <name type="common">Marine diatom</name>
    <dbReference type="NCBI Taxonomy" id="159749"/>
    <lineage>
        <taxon>Eukaryota</taxon>
        <taxon>Sar</taxon>
        <taxon>Stramenopiles</taxon>
        <taxon>Ochrophyta</taxon>
        <taxon>Bacillariophyta</taxon>
        <taxon>Coscinodiscophyceae</taxon>
        <taxon>Thalassiosirophycidae</taxon>
        <taxon>Thalassiosirales</taxon>
        <taxon>Thalassiosiraceae</taxon>
        <taxon>Thalassiosira</taxon>
    </lineage>
</organism>
<dbReference type="Proteomes" id="UP000266841">
    <property type="component" value="Unassembled WGS sequence"/>
</dbReference>
<proteinExistence type="predicted"/>
<evidence type="ECO:0000256" key="5">
    <source>
        <dbReference type="SAM" id="MobiDB-lite"/>
    </source>
</evidence>
<keyword evidence="2 4" id="KW-0863">Zinc-finger</keyword>
<feature type="domain" description="MYND-type" evidence="6">
    <location>
        <begin position="42"/>
        <end position="99"/>
    </location>
</feature>
<feature type="region of interest" description="Disordered" evidence="5">
    <location>
        <begin position="181"/>
        <end position="203"/>
    </location>
</feature>
<evidence type="ECO:0000313" key="8">
    <source>
        <dbReference type="Proteomes" id="UP000266841"/>
    </source>
</evidence>
<dbReference type="InterPro" id="IPR046824">
    <property type="entry name" value="Mss51-like_C"/>
</dbReference>
<dbReference type="OrthoDB" id="194537at2759"/>
<dbReference type="OMA" id="MANDLYC"/>
<evidence type="ECO:0000313" key="7">
    <source>
        <dbReference type="EMBL" id="EJK75975.1"/>
    </source>
</evidence>
<evidence type="ECO:0000256" key="4">
    <source>
        <dbReference type="PROSITE-ProRule" id="PRU00134"/>
    </source>
</evidence>
<dbReference type="InterPro" id="IPR002893">
    <property type="entry name" value="Znf_MYND"/>
</dbReference>
<accession>K0TEX9</accession>
<evidence type="ECO:0000256" key="2">
    <source>
        <dbReference type="ARBA" id="ARBA00022771"/>
    </source>
</evidence>
<reference evidence="7 8" key="1">
    <citation type="journal article" date="2012" name="Genome Biol.">
        <title>Genome and low-iron response of an oceanic diatom adapted to chronic iron limitation.</title>
        <authorList>
            <person name="Lommer M."/>
            <person name="Specht M."/>
            <person name="Roy A.S."/>
            <person name="Kraemer L."/>
            <person name="Andreson R."/>
            <person name="Gutowska M.A."/>
            <person name="Wolf J."/>
            <person name="Bergner S.V."/>
            <person name="Schilhabel M.B."/>
            <person name="Klostermeier U.C."/>
            <person name="Beiko R.G."/>
            <person name="Rosenstiel P."/>
            <person name="Hippler M."/>
            <person name="Laroche J."/>
        </authorList>
    </citation>
    <scope>NUCLEOTIDE SEQUENCE [LARGE SCALE GENOMIC DNA]</scope>
    <source>
        <strain evidence="7 8">CCMP1005</strain>
    </source>
</reference>
<feature type="region of interest" description="Disordered" evidence="5">
    <location>
        <begin position="435"/>
        <end position="472"/>
    </location>
</feature>
<name>K0TEX9_THAOC</name>
<comment type="caution">
    <text evidence="7">The sequence shown here is derived from an EMBL/GenBank/DDBJ whole genome shotgun (WGS) entry which is preliminary data.</text>
</comment>
<dbReference type="GO" id="GO:0008270">
    <property type="term" value="F:zinc ion binding"/>
    <property type="evidence" value="ECO:0007669"/>
    <property type="project" value="UniProtKB-KW"/>
</dbReference>
<dbReference type="PANTHER" id="PTHR28069:SF2">
    <property type="entry name" value="GH20023P"/>
    <property type="match status" value="1"/>
</dbReference>
<dbReference type="Pfam" id="PF20179">
    <property type="entry name" value="MSS51_C"/>
    <property type="match status" value="1"/>
</dbReference>
<keyword evidence="8" id="KW-1185">Reference proteome</keyword>
<keyword evidence="3" id="KW-0862">Zinc</keyword>
<dbReference type="AlphaFoldDB" id="K0TEX9"/>
<dbReference type="PANTHER" id="PTHR28069">
    <property type="entry name" value="GH20023P"/>
    <property type="match status" value="1"/>
</dbReference>
<protein>
    <recommendedName>
        <fullName evidence="6">MYND-type domain-containing protein</fullName>
    </recommendedName>
</protein>
<evidence type="ECO:0000259" key="6">
    <source>
        <dbReference type="PROSITE" id="PS50865"/>
    </source>
</evidence>
<dbReference type="Gene3D" id="6.10.140.2220">
    <property type="match status" value="1"/>
</dbReference>
<dbReference type="EMBL" id="AGNL01002624">
    <property type="protein sequence ID" value="EJK75975.1"/>
    <property type="molecule type" value="Genomic_DNA"/>
</dbReference>
<dbReference type="PROSITE" id="PS50865">
    <property type="entry name" value="ZF_MYND_2"/>
    <property type="match status" value="1"/>
</dbReference>
<gene>
    <name evidence="7" type="ORF">THAOC_02282</name>
</gene>
<dbReference type="eggNOG" id="ENOG502SFGT">
    <property type="taxonomic scope" value="Eukaryota"/>
</dbReference>
<evidence type="ECO:0000256" key="1">
    <source>
        <dbReference type="ARBA" id="ARBA00022723"/>
    </source>
</evidence>
<evidence type="ECO:0000256" key="3">
    <source>
        <dbReference type="ARBA" id="ARBA00022833"/>
    </source>
</evidence>
<keyword evidence="1" id="KW-0479">Metal-binding</keyword>
<sequence length="472" mass="52627">MDLLQSLGLDDLPEQSTRLAYHPGIAKALDADRNIRLGFDACLTCGKKLSKDVDRSGRPRAVSCRACNRVSYCSKECRGADAKDVTQTSNSMSEEEVACGHSPVVCALLNLCNDDDSAEEEIYGTKKGPNMKREVAVDSNKMDAARYRVQTERESYPATLFNIIAESPGWYIEAVTRRLRRDEDPRSPTKKRRRDKRDRETLSPVAPARKRELVIHVVGASEAELWEWKGSKSNREVLTAYAEASTSLVTYLETLLDDSFVSIRLVFVGPDCPETDLNEVVPVPDSKASLFVETLRRTYDGSSGMGVPDVVVFFNPGLSCTDYDWSMALERASSTSATPTPFLLTTNTELEGFADVKYLLDGRHIDSTSVPKKMLEAIDHSTHDEEDDPAFFFSENPYAGLRVRQSGTMANDLYCKSRWVMGGLLMRVNEAQGMAKKRKGKASMLDDQVSKGKPKKKRRMETGEKKKNPSLI</sequence>
<feature type="compositionally biased region" description="Basic and acidic residues" evidence="5">
    <location>
        <begin position="460"/>
        <end position="472"/>
    </location>
</feature>